<organism evidence="1">
    <name type="scientific">Solanum chacoense</name>
    <name type="common">Chaco potato</name>
    <dbReference type="NCBI Taxonomy" id="4108"/>
    <lineage>
        <taxon>Eukaryota</taxon>
        <taxon>Viridiplantae</taxon>
        <taxon>Streptophyta</taxon>
        <taxon>Embryophyta</taxon>
        <taxon>Tracheophyta</taxon>
        <taxon>Spermatophyta</taxon>
        <taxon>Magnoliopsida</taxon>
        <taxon>eudicotyledons</taxon>
        <taxon>Gunneridae</taxon>
        <taxon>Pentapetalae</taxon>
        <taxon>asterids</taxon>
        <taxon>lamiids</taxon>
        <taxon>Solanales</taxon>
        <taxon>Solanaceae</taxon>
        <taxon>Solanoideae</taxon>
        <taxon>Solaneae</taxon>
        <taxon>Solanum</taxon>
    </lineage>
</organism>
<accession>A0A0V0H7Z0</accession>
<evidence type="ECO:0000313" key="1">
    <source>
        <dbReference type="EMBL" id="JAP16513.1"/>
    </source>
</evidence>
<dbReference type="PANTHER" id="PTHR46201:SF3">
    <property type="entry name" value="OS01G0877500 PROTEIN"/>
    <property type="match status" value="1"/>
</dbReference>
<dbReference type="PANTHER" id="PTHR46201">
    <property type="entry name" value="PHD FINGER PROTEIN MALE MEIOCYTE DEATH 1-RELATED"/>
    <property type="match status" value="1"/>
</dbReference>
<dbReference type="AlphaFoldDB" id="A0A0V0H7Z0"/>
<sequence length="118" mass="13113">MVVNGRPMKRLKRRVTADLNDFLTFPDDGNTAGTGPFRTTVKEFLSKHALFPPPSSLFPHLLTWQILFRVGDLTDGDGNGNGDSSPSVVCLDVIEEDVARCRSVYCDQCRVVGEFSHR</sequence>
<protein>
    <submittedName>
        <fullName evidence="1">Putative ovule protein</fullName>
    </submittedName>
</protein>
<proteinExistence type="predicted"/>
<name>A0A0V0H7Z0_SOLCH</name>
<reference evidence="1" key="1">
    <citation type="submission" date="2015-12" db="EMBL/GenBank/DDBJ databases">
        <title>Gene expression during late stages of embryo sac development: a critical building block for successful pollen-pistil interactions.</title>
        <authorList>
            <person name="Liu Y."/>
            <person name="Joly V."/>
            <person name="Sabar M."/>
            <person name="Matton D.P."/>
        </authorList>
    </citation>
    <scope>NUCLEOTIDE SEQUENCE</scope>
</reference>
<dbReference type="EMBL" id="GEDG01023729">
    <property type="protein sequence ID" value="JAP16513.1"/>
    <property type="molecule type" value="Transcribed_RNA"/>
</dbReference>